<keyword evidence="2 6" id="KW-0812">Transmembrane</keyword>
<accession>A0A6F9DRR7</accession>
<feature type="transmembrane region" description="Helical" evidence="6">
    <location>
        <begin position="437"/>
        <end position="459"/>
    </location>
</feature>
<dbReference type="PROSITE" id="PS50850">
    <property type="entry name" value="MFS"/>
    <property type="match status" value="1"/>
</dbReference>
<evidence type="ECO:0000256" key="4">
    <source>
        <dbReference type="ARBA" id="ARBA00023136"/>
    </source>
</evidence>
<gene>
    <name evidence="8" type="primary">Slc22a21-003</name>
</gene>
<dbReference type="GO" id="GO:0022857">
    <property type="term" value="F:transmembrane transporter activity"/>
    <property type="evidence" value="ECO:0007669"/>
    <property type="project" value="InterPro"/>
</dbReference>
<organism evidence="8">
    <name type="scientific">Phallusia mammillata</name>
    <dbReference type="NCBI Taxonomy" id="59560"/>
    <lineage>
        <taxon>Eukaryota</taxon>
        <taxon>Metazoa</taxon>
        <taxon>Chordata</taxon>
        <taxon>Tunicata</taxon>
        <taxon>Ascidiacea</taxon>
        <taxon>Phlebobranchia</taxon>
        <taxon>Ascidiidae</taxon>
        <taxon>Phallusia</taxon>
    </lineage>
</organism>
<dbReference type="InterPro" id="IPR005828">
    <property type="entry name" value="MFS_sugar_transport-like"/>
</dbReference>
<feature type="transmembrane region" description="Helical" evidence="6">
    <location>
        <begin position="167"/>
        <end position="189"/>
    </location>
</feature>
<name>A0A6F9DRR7_9ASCI</name>
<dbReference type="AlphaFoldDB" id="A0A6F9DRR7"/>
<dbReference type="InterPro" id="IPR020846">
    <property type="entry name" value="MFS_dom"/>
</dbReference>
<feature type="transmembrane region" description="Helical" evidence="6">
    <location>
        <begin position="315"/>
        <end position="336"/>
    </location>
</feature>
<evidence type="ECO:0000256" key="6">
    <source>
        <dbReference type="SAM" id="Phobius"/>
    </source>
</evidence>
<evidence type="ECO:0000256" key="3">
    <source>
        <dbReference type="ARBA" id="ARBA00022989"/>
    </source>
</evidence>
<evidence type="ECO:0000313" key="8">
    <source>
        <dbReference type="EMBL" id="CAB3266147.1"/>
    </source>
</evidence>
<dbReference type="SUPFAM" id="SSF103473">
    <property type="entry name" value="MFS general substrate transporter"/>
    <property type="match status" value="1"/>
</dbReference>
<protein>
    <submittedName>
        <fullName evidence="8">Organic cation transporter protein-like</fullName>
    </submittedName>
</protein>
<keyword evidence="3 6" id="KW-1133">Transmembrane helix</keyword>
<feature type="transmembrane region" description="Helical" evidence="6">
    <location>
        <begin position="402"/>
        <end position="425"/>
    </location>
</feature>
<evidence type="ECO:0000256" key="2">
    <source>
        <dbReference type="ARBA" id="ARBA00022692"/>
    </source>
</evidence>
<dbReference type="Pfam" id="PF00083">
    <property type="entry name" value="Sugar_tr"/>
    <property type="match status" value="1"/>
</dbReference>
<feature type="transmembrane region" description="Helical" evidence="6">
    <location>
        <begin position="465"/>
        <end position="485"/>
    </location>
</feature>
<dbReference type="InterPro" id="IPR036259">
    <property type="entry name" value="MFS_trans_sf"/>
</dbReference>
<keyword evidence="4 6" id="KW-0472">Membrane</keyword>
<dbReference type="EMBL" id="LR790285">
    <property type="protein sequence ID" value="CAB3266147.1"/>
    <property type="molecule type" value="mRNA"/>
</dbReference>
<feature type="transmembrane region" description="Helical" evidence="6">
    <location>
        <begin position="229"/>
        <end position="248"/>
    </location>
</feature>
<comment type="subcellular location">
    <subcellularLocation>
        <location evidence="1">Membrane</location>
        <topology evidence="1">Multi-pass membrane protein</topology>
    </subcellularLocation>
</comment>
<reference evidence="8" key="1">
    <citation type="submission" date="2020-04" db="EMBL/GenBank/DDBJ databases">
        <authorList>
            <person name="Neveu A P."/>
        </authorList>
    </citation>
    <scope>NUCLEOTIDE SEQUENCE</scope>
    <source>
        <tissue evidence="8">Whole embryo</tissue>
    </source>
</reference>
<proteinExistence type="evidence at transcript level"/>
<evidence type="ECO:0000256" key="1">
    <source>
        <dbReference type="ARBA" id="ARBA00004141"/>
    </source>
</evidence>
<dbReference type="PANTHER" id="PTHR24064">
    <property type="entry name" value="SOLUTE CARRIER FAMILY 22 MEMBER"/>
    <property type="match status" value="1"/>
</dbReference>
<feature type="transmembrane region" description="Helical" evidence="6">
    <location>
        <begin position="119"/>
        <end position="136"/>
    </location>
</feature>
<feature type="transmembrane region" description="Helical" evidence="6">
    <location>
        <begin position="201"/>
        <end position="223"/>
    </location>
</feature>
<sequence>MESKKQNQKFERYEKRMCLLIFLSTIANPWSGLQFLATHYTPPFRCNIHNSDVTNYIVNISSSTTDPCSLYNNVSSNLGNTSDQTEICKSFEFKGDVQTVVTKFQLVCDRAWLKPMLTSIYMAGKMIGGLFCGYMSDRFGRRIAFLVFTFGQYAASIITGFSTNVTMYAVFLLISGLFAVGNFEVMVVLGTEMVRIERRSFAYFCAEFGFALGYMLLALLTYLFVSWRWFLVFCGLIGVLHIPFFWLIDESHVWLLATGQKDEAEKILRKIANYNGIKSSDKSATLALIEDKISEDLHSETICSTLQHLRKAWFLIGRLVIVLLSWNIVTMTYYVIALNNDNLSGDRYLNVFYGSLTEMGSCFIYYFGVTHLGRRNSYMTFMFIASAGVVAAPFLAKWHGSASVVATMVAKLTISVSYNIIYVHNGELFPTNIRNSVLSLSSGSSRIGGMIAPVIIFAGESGDTTVPSICMAVAIFMSALSYLLMPETKNTKLPQTIDEARSPNKNVSRVRNKKKERETPVNAKNGSLGH</sequence>
<feature type="transmembrane region" description="Helical" evidence="6">
    <location>
        <begin position="20"/>
        <end position="37"/>
    </location>
</feature>
<feature type="transmembrane region" description="Helical" evidence="6">
    <location>
        <begin position="143"/>
        <end position="161"/>
    </location>
</feature>
<feature type="domain" description="Major facilitator superfamily (MFS) profile" evidence="7">
    <location>
        <begin position="69"/>
        <end position="489"/>
    </location>
</feature>
<dbReference type="Gene3D" id="1.20.1250.20">
    <property type="entry name" value="MFS general substrate transporter like domains"/>
    <property type="match status" value="1"/>
</dbReference>
<feature type="transmembrane region" description="Helical" evidence="6">
    <location>
        <begin position="348"/>
        <end position="366"/>
    </location>
</feature>
<feature type="region of interest" description="Disordered" evidence="5">
    <location>
        <begin position="494"/>
        <end position="530"/>
    </location>
</feature>
<dbReference type="GO" id="GO:0016020">
    <property type="term" value="C:membrane"/>
    <property type="evidence" value="ECO:0007669"/>
    <property type="project" value="UniProtKB-SubCell"/>
</dbReference>
<evidence type="ECO:0000259" key="7">
    <source>
        <dbReference type="PROSITE" id="PS50850"/>
    </source>
</evidence>
<feature type="transmembrane region" description="Helical" evidence="6">
    <location>
        <begin position="378"/>
        <end position="396"/>
    </location>
</feature>
<evidence type="ECO:0000256" key="5">
    <source>
        <dbReference type="SAM" id="MobiDB-lite"/>
    </source>
</evidence>